<evidence type="ECO:0000313" key="1">
    <source>
        <dbReference type="EMBL" id="KAA6183710.1"/>
    </source>
</evidence>
<keyword evidence="2" id="KW-1185">Reference proteome</keyword>
<sequence length="62" mass="7196">MACDPAAVWARREARAMARTLKRRARRMRSRGTRSDPAGTHLDLIRAQRLERIALRLERAAR</sequence>
<dbReference type="EMBL" id="VWXX01000029">
    <property type="protein sequence ID" value="KAA6183710.1"/>
    <property type="molecule type" value="Genomic_DNA"/>
</dbReference>
<evidence type="ECO:0000313" key="2">
    <source>
        <dbReference type="Proteomes" id="UP000322981"/>
    </source>
</evidence>
<proteinExistence type="predicted"/>
<accession>A0A5M8FIB3</accession>
<protein>
    <submittedName>
        <fullName evidence="1">Uncharacterized protein</fullName>
    </submittedName>
</protein>
<organism evidence="1 2">
    <name type="scientific">Thiohalocapsa marina</name>
    <dbReference type="NCBI Taxonomy" id="424902"/>
    <lineage>
        <taxon>Bacteria</taxon>
        <taxon>Pseudomonadati</taxon>
        <taxon>Pseudomonadota</taxon>
        <taxon>Gammaproteobacteria</taxon>
        <taxon>Chromatiales</taxon>
        <taxon>Chromatiaceae</taxon>
        <taxon>Thiohalocapsa</taxon>
    </lineage>
</organism>
<name>A0A5M8FIB3_9GAMM</name>
<dbReference type="AlphaFoldDB" id="A0A5M8FIB3"/>
<reference evidence="1 2" key="1">
    <citation type="submission" date="2019-09" db="EMBL/GenBank/DDBJ databases">
        <title>Whole-genome sequence of the purple sulfur bacterium Thiohalocapsa marina DSM 19078.</title>
        <authorList>
            <person name="Kyndt J.A."/>
            <person name="Meyer T.E."/>
        </authorList>
    </citation>
    <scope>NUCLEOTIDE SEQUENCE [LARGE SCALE GENOMIC DNA]</scope>
    <source>
        <strain evidence="1 2">DSM 19078</strain>
    </source>
</reference>
<dbReference type="Proteomes" id="UP000322981">
    <property type="component" value="Unassembled WGS sequence"/>
</dbReference>
<dbReference type="RefSeq" id="WP_150094187.1">
    <property type="nucleotide sequence ID" value="NZ_JBFUOH010000039.1"/>
</dbReference>
<comment type="caution">
    <text evidence="1">The sequence shown here is derived from an EMBL/GenBank/DDBJ whole genome shotgun (WGS) entry which is preliminary data.</text>
</comment>
<gene>
    <name evidence="1" type="ORF">F2Q65_14820</name>
</gene>